<dbReference type="EMBL" id="BPLR01009026">
    <property type="protein sequence ID" value="GIY29135.1"/>
    <property type="molecule type" value="Genomic_DNA"/>
</dbReference>
<keyword evidence="2" id="KW-1185">Reference proteome</keyword>
<protein>
    <submittedName>
        <fullName evidence="1">Uncharacterized protein</fullName>
    </submittedName>
</protein>
<proteinExistence type="predicted"/>
<sequence length="112" mass="12840">MNLGRVRKDSVSLIRRGHPENDVLTKKLERSETEDRYPRVHQTLIPVSCWRYALRLPVAMTTGFHVGVIIAMSDTIRGENFGVSFARGRARERGFDSIHPPARLWEDGEQSH</sequence>
<name>A0AAV4S9Q4_CAEEX</name>
<organism evidence="1 2">
    <name type="scientific">Caerostris extrusa</name>
    <name type="common">Bark spider</name>
    <name type="synonym">Caerostris bankana</name>
    <dbReference type="NCBI Taxonomy" id="172846"/>
    <lineage>
        <taxon>Eukaryota</taxon>
        <taxon>Metazoa</taxon>
        <taxon>Ecdysozoa</taxon>
        <taxon>Arthropoda</taxon>
        <taxon>Chelicerata</taxon>
        <taxon>Arachnida</taxon>
        <taxon>Araneae</taxon>
        <taxon>Araneomorphae</taxon>
        <taxon>Entelegynae</taxon>
        <taxon>Araneoidea</taxon>
        <taxon>Araneidae</taxon>
        <taxon>Caerostris</taxon>
    </lineage>
</organism>
<reference evidence="1 2" key="1">
    <citation type="submission" date="2021-06" db="EMBL/GenBank/DDBJ databases">
        <title>Caerostris extrusa draft genome.</title>
        <authorList>
            <person name="Kono N."/>
            <person name="Arakawa K."/>
        </authorList>
    </citation>
    <scope>NUCLEOTIDE SEQUENCE [LARGE SCALE GENOMIC DNA]</scope>
</reference>
<gene>
    <name evidence="1" type="ORF">CEXT_74791</name>
</gene>
<accession>A0AAV4S9Q4</accession>
<evidence type="ECO:0000313" key="1">
    <source>
        <dbReference type="EMBL" id="GIY29135.1"/>
    </source>
</evidence>
<comment type="caution">
    <text evidence="1">The sequence shown here is derived from an EMBL/GenBank/DDBJ whole genome shotgun (WGS) entry which is preliminary data.</text>
</comment>
<dbReference type="AlphaFoldDB" id="A0AAV4S9Q4"/>
<evidence type="ECO:0000313" key="2">
    <source>
        <dbReference type="Proteomes" id="UP001054945"/>
    </source>
</evidence>
<dbReference type="Proteomes" id="UP001054945">
    <property type="component" value="Unassembled WGS sequence"/>
</dbReference>